<evidence type="ECO:0000313" key="2">
    <source>
        <dbReference type="Proteomes" id="UP000051260"/>
    </source>
</evidence>
<accession>A0A0P1IQY8</accession>
<dbReference type="GO" id="GO:0018580">
    <property type="term" value="F:nitronate monooxygenase activity"/>
    <property type="evidence" value="ECO:0007669"/>
    <property type="project" value="TreeGrafter"/>
</dbReference>
<sequence>MLLEERPAVVSFHFGLPTAERLSALKSAGGIMDGFGIKSALDLGAVAAQLGTAFVACKENAANADYLKEMADETL</sequence>
<reference evidence="2" key="1">
    <citation type="submission" date="2015-09" db="EMBL/GenBank/DDBJ databases">
        <authorList>
            <person name="Rodrigo-Torres L."/>
            <person name="Arahal D.R."/>
        </authorList>
    </citation>
    <scope>NUCLEOTIDE SEQUENCE [LARGE SCALE GENOMIC DNA]</scope>
    <source>
        <strain evidence="2">CECT 5091</strain>
    </source>
</reference>
<gene>
    <name evidence="1" type="ORF">RUE5091_04409</name>
</gene>
<dbReference type="Pfam" id="PF03060">
    <property type="entry name" value="NMO"/>
    <property type="match status" value="1"/>
</dbReference>
<dbReference type="Gene3D" id="3.20.20.70">
    <property type="entry name" value="Aldolase class I"/>
    <property type="match status" value="1"/>
</dbReference>
<dbReference type="Proteomes" id="UP000051260">
    <property type="component" value="Unassembled WGS sequence"/>
</dbReference>
<organism evidence="1 2">
    <name type="scientific">Ruegeria denitrificans</name>
    <dbReference type="NCBI Taxonomy" id="1715692"/>
    <lineage>
        <taxon>Bacteria</taxon>
        <taxon>Pseudomonadati</taxon>
        <taxon>Pseudomonadota</taxon>
        <taxon>Alphaproteobacteria</taxon>
        <taxon>Rhodobacterales</taxon>
        <taxon>Roseobacteraceae</taxon>
        <taxon>Ruegeria</taxon>
    </lineage>
</organism>
<dbReference type="PANTHER" id="PTHR42747:SF3">
    <property type="entry name" value="NITRONATE MONOOXYGENASE-RELATED"/>
    <property type="match status" value="1"/>
</dbReference>
<proteinExistence type="predicted"/>
<keyword evidence="2" id="KW-1185">Reference proteome</keyword>
<protein>
    <submittedName>
        <fullName evidence="1">Putative enoyl-[acyl-carrier-protein] reductase II</fullName>
    </submittedName>
</protein>
<dbReference type="InterPro" id="IPR013785">
    <property type="entry name" value="Aldolase_TIM"/>
</dbReference>
<dbReference type="EMBL" id="CYUD01000023">
    <property type="protein sequence ID" value="CUK19637.1"/>
    <property type="molecule type" value="Genomic_DNA"/>
</dbReference>
<dbReference type="STRING" id="1715692.RUE5091_04409"/>
<dbReference type="SUPFAM" id="SSF51412">
    <property type="entry name" value="Inosine monophosphate dehydrogenase (IMPDH)"/>
    <property type="match status" value="1"/>
</dbReference>
<evidence type="ECO:0000313" key="1">
    <source>
        <dbReference type="EMBL" id="CUK19637.1"/>
    </source>
</evidence>
<name>A0A0P1IQY8_9RHOB</name>
<dbReference type="PANTHER" id="PTHR42747">
    <property type="entry name" value="NITRONATE MONOOXYGENASE-RELATED"/>
    <property type="match status" value="1"/>
</dbReference>
<dbReference type="AlphaFoldDB" id="A0A0P1IQY8"/>